<dbReference type="GO" id="GO:0000976">
    <property type="term" value="F:transcription cis-regulatory region binding"/>
    <property type="evidence" value="ECO:0007669"/>
    <property type="project" value="TreeGrafter"/>
</dbReference>
<sequence>MSSVPAIGPRRGRPGRPRLVHPQLNGSPREQILEAAARLFTSKGYAATSTREIAEAVGIRQASLYYHFAGKGEIVTELLAQTIRPTVDSVARMESLTDDPDTVLYLVALTDVRTLAKAPHNIGWLYLAPDVAQVEGFDEFTEARSDLAATYARLAEPIATSEVLGALGPVRLGEKLVHNVEEVIGLRNAGRRIDLDESASIASSCLRLCGIDQARIDLAQKTAATLLGQLDQVDGSAGGDARCG</sequence>
<dbReference type="PANTHER" id="PTHR30055:SF226">
    <property type="entry name" value="HTH-TYPE TRANSCRIPTIONAL REGULATOR PKSA"/>
    <property type="match status" value="1"/>
</dbReference>
<dbReference type="InterPro" id="IPR001647">
    <property type="entry name" value="HTH_TetR"/>
</dbReference>
<evidence type="ECO:0000313" key="6">
    <source>
        <dbReference type="Proteomes" id="UP000033772"/>
    </source>
</evidence>
<keyword evidence="1 2" id="KW-0238">DNA-binding</keyword>
<dbReference type="Pfam" id="PF00440">
    <property type="entry name" value="TetR_N"/>
    <property type="match status" value="1"/>
</dbReference>
<dbReference type="EMBL" id="JZDQ02000050">
    <property type="protein sequence ID" value="OIJ23949.1"/>
    <property type="molecule type" value="Genomic_DNA"/>
</dbReference>
<dbReference type="STRING" id="1844.UG56_025415"/>
<dbReference type="PROSITE" id="PS50977">
    <property type="entry name" value="HTH_TETR_2"/>
    <property type="match status" value="1"/>
</dbReference>
<dbReference type="PANTHER" id="PTHR30055">
    <property type="entry name" value="HTH-TYPE TRANSCRIPTIONAL REGULATOR RUTR"/>
    <property type="match status" value="1"/>
</dbReference>
<dbReference type="Proteomes" id="UP000033772">
    <property type="component" value="Unassembled WGS sequence"/>
</dbReference>
<evidence type="ECO:0000256" key="3">
    <source>
        <dbReference type="SAM" id="MobiDB-lite"/>
    </source>
</evidence>
<accession>A0A1J4MX79</accession>
<evidence type="ECO:0000256" key="2">
    <source>
        <dbReference type="PROSITE-ProRule" id="PRU00335"/>
    </source>
</evidence>
<dbReference type="Gene3D" id="1.10.357.10">
    <property type="entry name" value="Tetracycline Repressor, domain 2"/>
    <property type="match status" value="1"/>
</dbReference>
<reference evidence="5" key="1">
    <citation type="submission" date="2016-10" db="EMBL/GenBank/DDBJ databases">
        <title>Draft Genome Sequence of Nocardioides luteus Strain BAFB, an Alkane-Degrading Bacterium Isolated from JP-7 Polluted Soil.</title>
        <authorList>
            <person name="Brown L."/>
            <person name="Ruiz O.N."/>
            <person name="Gunasekera T."/>
        </authorList>
    </citation>
    <scope>NUCLEOTIDE SEQUENCE [LARGE SCALE GENOMIC DNA]</scope>
    <source>
        <strain evidence="5">BAFB</strain>
    </source>
</reference>
<evidence type="ECO:0000256" key="1">
    <source>
        <dbReference type="ARBA" id="ARBA00023125"/>
    </source>
</evidence>
<dbReference type="InterPro" id="IPR009057">
    <property type="entry name" value="Homeodomain-like_sf"/>
</dbReference>
<feature type="compositionally biased region" description="Basic residues" evidence="3">
    <location>
        <begin position="10"/>
        <end position="19"/>
    </location>
</feature>
<dbReference type="SUPFAM" id="SSF46689">
    <property type="entry name" value="Homeodomain-like"/>
    <property type="match status" value="1"/>
</dbReference>
<feature type="DNA-binding region" description="H-T-H motif" evidence="2">
    <location>
        <begin position="49"/>
        <end position="68"/>
    </location>
</feature>
<organism evidence="5 6">
    <name type="scientific">Nocardioides luteus</name>
    <dbReference type="NCBI Taxonomy" id="1844"/>
    <lineage>
        <taxon>Bacteria</taxon>
        <taxon>Bacillati</taxon>
        <taxon>Actinomycetota</taxon>
        <taxon>Actinomycetes</taxon>
        <taxon>Propionibacteriales</taxon>
        <taxon>Nocardioidaceae</taxon>
        <taxon>Nocardioides</taxon>
    </lineage>
</organism>
<keyword evidence="6" id="KW-1185">Reference proteome</keyword>
<dbReference type="AlphaFoldDB" id="A0A1J4MX79"/>
<protein>
    <recommendedName>
        <fullName evidence="4">HTH tetR-type domain-containing protein</fullName>
    </recommendedName>
</protein>
<feature type="region of interest" description="Disordered" evidence="3">
    <location>
        <begin position="1"/>
        <end position="24"/>
    </location>
</feature>
<proteinExistence type="predicted"/>
<dbReference type="GO" id="GO:0003700">
    <property type="term" value="F:DNA-binding transcription factor activity"/>
    <property type="evidence" value="ECO:0007669"/>
    <property type="project" value="TreeGrafter"/>
</dbReference>
<dbReference type="InterPro" id="IPR050109">
    <property type="entry name" value="HTH-type_TetR-like_transc_reg"/>
</dbReference>
<feature type="domain" description="HTH tetR-type" evidence="4">
    <location>
        <begin position="26"/>
        <end position="86"/>
    </location>
</feature>
<comment type="caution">
    <text evidence="5">The sequence shown here is derived from an EMBL/GenBank/DDBJ whole genome shotgun (WGS) entry which is preliminary data.</text>
</comment>
<dbReference type="PRINTS" id="PR00455">
    <property type="entry name" value="HTHTETR"/>
</dbReference>
<gene>
    <name evidence="5" type="ORF">UG56_025415</name>
</gene>
<evidence type="ECO:0000259" key="4">
    <source>
        <dbReference type="PROSITE" id="PS50977"/>
    </source>
</evidence>
<name>A0A1J4MX79_9ACTN</name>
<evidence type="ECO:0000313" key="5">
    <source>
        <dbReference type="EMBL" id="OIJ23949.1"/>
    </source>
</evidence>